<feature type="region of interest" description="Disordered" evidence="1">
    <location>
        <begin position="1"/>
        <end position="37"/>
    </location>
</feature>
<gene>
    <name evidence="3" type="ORF">TEA_024773</name>
</gene>
<evidence type="ECO:0000313" key="4">
    <source>
        <dbReference type="Proteomes" id="UP000306102"/>
    </source>
</evidence>
<organism evidence="3 4">
    <name type="scientific">Camellia sinensis var. sinensis</name>
    <name type="common">China tea</name>
    <dbReference type="NCBI Taxonomy" id="542762"/>
    <lineage>
        <taxon>Eukaryota</taxon>
        <taxon>Viridiplantae</taxon>
        <taxon>Streptophyta</taxon>
        <taxon>Embryophyta</taxon>
        <taxon>Tracheophyta</taxon>
        <taxon>Spermatophyta</taxon>
        <taxon>Magnoliopsida</taxon>
        <taxon>eudicotyledons</taxon>
        <taxon>Gunneridae</taxon>
        <taxon>Pentapetalae</taxon>
        <taxon>asterids</taxon>
        <taxon>Ericales</taxon>
        <taxon>Theaceae</taxon>
        <taxon>Camellia</taxon>
    </lineage>
</organism>
<evidence type="ECO:0000313" key="3">
    <source>
        <dbReference type="EMBL" id="THG23058.1"/>
    </source>
</evidence>
<dbReference type="AlphaFoldDB" id="A0A4S4F0W6"/>
<sequence length="419" mass="46313">MDTATATATPTTTDIACGSHRNFHRREPEDLPPPSTAQHVIEYQPQHRYHPPMLLRSPNSTSPPPISSAYYLSTPHMLQALSAREHALPSFLRNHFSGRGVCRDWKLQISTPFFAHNQSLCFQGFSGLFFQSRGDPPYFISVDPISCGVPDPSLKFLPELVNIKASSNGLICCQGCTGDKAYYICNPVTRQWKKLPKTNADHGSDPAVVLVFEPSLLNFVADYKLVCAFPSIDFDDATEFEIYSSTEGSWKISGEICFASKKLVSRSGVYVDGVVYWQERHHGVVAFDLTKDRSQLIQGYHGATSTLGVMNGKLCSAYATGRSITVQVLSNVYSNTMQMHSNARTWKEETRFDLGNPVTAAGVGQERYMVLFAGCNVVLVQGGKTILCYDMKTKETKIISSAAENNARCVSCVNSLIYI</sequence>
<protein>
    <recommendedName>
        <fullName evidence="2">F-box protein At3g26010-like beta-propeller domain-containing protein</fullName>
    </recommendedName>
</protein>
<dbReference type="NCBIfam" id="TIGR01640">
    <property type="entry name" value="F_box_assoc_1"/>
    <property type="match status" value="1"/>
</dbReference>
<dbReference type="PANTHER" id="PTHR31672">
    <property type="entry name" value="BNACNNG10540D PROTEIN"/>
    <property type="match status" value="1"/>
</dbReference>
<dbReference type="InterPro" id="IPR050796">
    <property type="entry name" value="SCF_F-box_component"/>
</dbReference>
<proteinExistence type="predicted"/>
<dbReference type="Pfam" id="PF24750">
    <property type="entry name" value="b-prop_At3g26010-like"/>
    <property type="match status" value="1"/>
</dbReference>
<feature type="domain" description="F-box protein At3g26010-like beta-propeller" evidence="2">
    <location>
        <begin position="163"/>
        <end position="340"/>
    </location>
</feature>
<evidence type="ECO:0000259" key="2">
    <source>
        <dbReference type="Pfam" id="PF24750"/>
    </source>
</evidence>
<evidence type="ECO:0000256" key="1">
    <source>
        <dbReference type="SAM" id="MobiDB-lite"/>
    </source>
</evidence>
<dbReference type="PANTHER" id="PTHR31672:SF13">
    <property type="entry name" value="F-BOX PROTEIN CPR30-LIKE"/>
    <property type="match status" value="1"/>
</dbReference>
<dbReference type="EMBL" id="SDRB02000534">
    <property type="protein sequence ID" value="THG23058.1"/>
    <property type="molecule type" value="Genomic_DNA"/>
</dbReference>
<dbReference type="InterPro" id="IPR011043">
    <property type="entry name" value="Gal_Oxase/kelch_b-propeller"/>
</dbReference>
<dbReference type="InterPro" id="IPR056592">
    <property type="entry name" value="Beta-prop_At3g26010-like"/>
</dbReference>
<dbReference type="STRING" id="542762.A0A4S4F0W6"/>
<keyword evidence="4" id="KW-1185">Reference proteome</keyword>
<feature type="compositionally biased region" description="Low complexity" evidence="1">
    <location>
        <begin position="1"/>
        <end position="13"/>
    </location>
</feature>
<dbReference type="InterPro" id="IPR017451">
    <property type="entry name" value="F-box-assoc_interact_dom"/>
</dbReference>
<comment type="caution">
    <text evidence="3">The sequence shown here is derived from an EMBL/GenBank/DDBJ whole genome shotgun (WGS) entry which is preliminary data.</text>
</comment>
<reference evidence="3 4" key="1">
    <citation type="journal article" date="2018" name="Proc. Natl. Acad. Sci. U.S.A.">
        <title>Draft genome sequence of Camellia sinensis var. sinensis provides insights into the evolution of the tea genome and tea quality.</title>
        <authorList>
            <person name="Wei C."/>
            <person name="Yang H."/>
            <person name="Wang S."/>
            <person name="Zhao J."/>
            <person name="Liu C."/>
            <person name="Gao L."/>
            <person name="Xia E."/>
            <person name="Lu Y."/>
            <person name="Tai Y."/>
            <person name="She G."/>
            <person name="Sun J."/>
            <person name="Cao H."/>
            <person name="Tong W."/>
            <person name="Gao Q."/>
            <person name="Li Y."/>
            <person name="Deng W."/>
            <person name="Jiang X."/>
            <person name="Wang W."/>
            <person name="Chen Q."/>
            <person name="Zhang S."/>
            <person name="Li H."/>
            <person name="Wu J."/>
            <person name="Wang P."/>
            <person name="Li P."/>
            <person name="Shi C."/>
            <person name="Zheng F."/>
            <person name="Jian J."/>
            <person name="Huang B."/>
            <person name="Shan D."/>
            <person name="Shi M."/>
            <person name="Fang C."/>
            <person name="Yue Y."/>
            <person name="Li F."/>
            <person name="Li D."/>
            <person name="Wei S."/>
            <person name="Han B."/>
            <person name="Jiang C."/>
            <person name="Yin Y."/>
            <person name="Xia T."/>
            <person name="Zhang Z."/>
            <person name="Bennetzen J.L."/>
            <person name="Zhao S."/>
            <person name="Wan X."/>
        </authorList>
    </citation>
    <scope>NUCLEOTIDE SEQUENCE [LARGE SCALE GENOMIC DNA]</scope>
    <source>
        <strain evidence="4">cv. Shuchazao</strain>
        <tissue evidence="3">Leaf</tissue>
    </source>
</reference>
<dbReference type="Proteomes" id="UP000306102">
    <property type="component" value="Unassembled WGS sequence"/>
</dbReference>
<dbReference type="SUPFAM" id="SSF50965">
    <property type="entry name" value="Galactose oxidase, central domain"/>
    <property type="match status" value="1"/>
</dbReference>
<name>A0A4S4F0W6_CAMSN</name>
<accession>A0A4S4F0W6</accession>